<evidence type="ECO:0000313" key="3">
    <source>
        <dbReference type="Proteomes" id="UP000642920"/>
    </source>
</evidence>
<feature type="transmembrane region" description="Helical" evidence="1">
    <location>
        <begin position="161"/>
        <end position="180"/>
    </location>
</feature>
<keyword evidence="1" id="KW-1133">Transmembrane helix</keyword>
<organism evidence="2 3">
    <name type="scientific">Marivirga atlantica</name>
    <dbReference type="NCBI Taxonomy" id="1548457"/>
    <lineage>
        <taxon>Bacteria</taxon>
        <taxon>Pseudomonadati</taxon>
        <taxon>Bacteroidota</taxon>
        <taxon>Cytophagia</taxon>
        <taxon>Cytophagales</taxon>
        <taxon>Marivirgaceae</taxon>
        <taxon>Marivirga</taxon>
    </lineage>
</organism>
<dbReference type="AlphaFoldDB" id="A0A937APD5"/>
<evidence type="ECO:0000256" key="1">
    <source>
        <dbReference type="SAM" id="Phobius"/>
    </source>
</evidence>
<feature type="transmembrane region" description="Helical" evidence="1">
    <location>
        <begin position="124"/>
        <end position="141"/>
    </location>
</feature>
<protein>
    <submittedName>
        <fullName evidence="2">Uncharacterized protein</fullName>
    </submittedName>
</protein>
<proteinExistence type="predicted"/>
<keyword evidence="1" id="KW-0812">Transmembrane</keyword>
<accession>A0A937APD5</accession>
<evidence type="ECO:0000313" key="2">
    <source>
        <dbReference type="EMBL" id="MBL0766377.1"/>
    </source>
</evidence>
<dbReference type="Proteomes" id="UP000642920">
    <property type="component" value="Unassembled WGS sequence"/>
</dbReference>
<sequence>MEKSIETIWKKGFLESDALVAPKINNLYGQKSKTIIDRLKRMMKINTYVIAIFAVLNTGLYAFLGTPYTGLFLFFLFMVACWVSIRQEKSLKNIDINLSSYEYLKSFNDRLKSAISGNAKAMRFLYPLAFIACLMPIVHSLKKVDVTREAILNSGLHLTYGIPTVAWAVAILIAIVMYIFGKKIYYWDVNLVYNRIFKKIESMINEMEELRK</sequence>
<keyword evidence="1" id="KW-0472">Membrane</keyword>
<dbReference type="RefSeq" id="WP_201922728.1">
    <property type="nucleotide sequence ID" value="NZ_JAERQG010000003.1"/>
</dbReference>
<reference evidence="2" key="1">
    <citation type="submission" date="2021-01" db="EMBL/GenBank/DDBJ databases">
        <title>Marivirga sp. nov., isolated from intertidal surface sediments.</title>
        <authorList>
            <person name="Zhang M."/>
        </authorList>
    </citation>
    <scope>NUCLEOTIDE SEQUENCE</scope>
    <source>
        <strain evidence="2">SM1354</strain>
    </source>
</reference>
<gene>
    <name evidence="2" type="ORF">JKP34_14015</name>
</gene>
<keyword evidence="3" id="KW-1185">Reference proteome</keyword>
<name>A0A937APD5_9BACT</name>
<comment type="caution">
    <text evidence="2">The sequence shown here is derived from an EMBL/GenBank/DDBJ whole genome shotgun (WGS) entry which is preliminary data.</text>
</comment>
<feature type="transmembrane region" description="Helical" evidence="1">
    <location>
        <begin position="45"/>
        <end position="62"/>
    </location>
</feature>
<dbReference type="EMBL" id="JAERQG010000003">
    <property type="protein sequence ID" value="MBL0766377.1"/>
    <property type="molecule type" value="Genomic_DNA"/>
</dbReference>
<feature type="transmembrane region" description="Helical" evidence="1">
    <location>
        <begin position="68"/>
        <end position="85"/>
    </location>
</feature>